<dbReference type="GO" id="GO:0031624">
    <property type="term" value="F:ubiquitin conjugating enzyme binding"/>
    <property type="evidence" value="ECO:0007669"/>
    <property type="project" value="TreeGrafter"/>
</dbReference>
<dbReference type="SUPFAM" id="SSF46934">
    <property type="entry name" value="UBA-like"/>
    <property type="match status" value="1"/>
</dbReference>
<feature type="compositionally biased region" description="Polar residues" evidence="1">
    <location>
        <begin position="425"/>
        <end position="434"/>
    </location>
</feature>
<protein>
    <recommendedName>
        <fullName evidence="2">CUE domain-containing protein</fullName>
    </recommendedName>
</protein>
<comment type="caution">
    <text evidence="3">The sequence shown here is derived from an EMBL/GenBank/DDBJ whole genome shotgun (WGS) entry which is preliminary data.</text>
</comment>
<feature type="compositionally biased region" description="Low complexity" evidence="1">
    <location>
        <begin position="393"/>
        <end position="403"/>
    </location>
</feature>
<dbReference type="OrthoDB" id="9942608at2759"/>
<feature type="compositionally biased region" description="Polar residues" evidence="1">
    <location>
        <begin position="71"/>
        <end position="92"/>
    </location>
</feature>
<name>A0A1Y2G5R5_9FUNG</name>
<evidence type="ECO:0000259" key="2">
    <source>
        <dbReference type="PROSITE" id="PS51140"/>
    </source>
</evidence>
<dbReference type="GeneID" id="33567945"/>
<feature type="region of interest" description="Disordered" evidence="1">
    <location>
        <begin position="1"/>
        <end position="93"/>
    </location>
</feature>
<reference evidence="3 4" key="1">
    <citation type="submission" date="2016-07" db="EMBL/GenBank/DDBJ databases">
        <title>Pervasive Adenine N6-methylation of Active Genes in Fungi.</title>
        <authorList>
            <consortium name="DOE Joint Genome Institute"/>
            <person name="Mondo S.J."/>
            <person name="Dannebaum R.O."/>
            <person name="Kuo R.C."/>
            <person name="Labutti K."/>
            <person name="Haridas S."/>
            <person name="Kuo A."/>
            <person name="Salamov A."/>
            <person name="Ahrendt S.R."/>
            <person name="Lipzen A."/>
            <person name="Sullivan W."/>
            <person name="Andreopoulos W.B."/>
            <person name="Clum A."/>
            <person name="Lindquist E."/>
            <person name="Daum C."/>
            <person name="Ramamoorthy G.K."/>
            <person name="Gryganskyi A."/>
            <person name="Culley D."/>
            <person name="Magnuson J.K."/>
            <person name="James T.Y."/>
            <person name="O'Malley M.A."/>
            <person name="Stajich J.E."/>
            <person name="Spatafora J.W."/>
            <person name="Visel A."/>
            <person name="Grigoriev I.V."/>
        </authorList>
    </citation>
    <scope>NUCLEOTIDE SEQUENCE [LARGE SCALE GENOMIC DNA]</scope>
    <source>
        <strain evidence="3 4">NRRL 3116</strain>
    </source>
</reference>
<dbReference type="STRING" id="64571.A0A1Y2G5R5"/>
<dbReference type="EMBL" id="MCFF01000080">
    <property type="protein sequence ID" value="ORY95995.1"/>
    <property type="molecule type" value="Genomic_DNA"/>
</dbReference>
<sequence length="454" mass="49379">MSSPGKDFNSEGDVRPPSDLNVLPDSETPATLNVVSPATEVAASKKPPGSPQVTAEDSFHEDAGNLELHSSVAQPGATTNDNAPADTQQSNGSATVVPVAPVAPLASVASVAPITQTTTTAPATAEVPTDGNITTPAASEREAKLAILTEAFPTVEKEVCEFVLESHRGNVEASINALLEISDPEFRPEPQQAVVPPHLAPAPTSNATVSNVPPALPRRQTHDSLTQGVDNLSLGQNQNQNQNRPQAELDPIFLASTSTSEQQLRADEDYARTLAAMEEYRARERQNVHNQQGQQQNHQEQEGPSFTQEFKELMDEELPKIKERFNVAADTTKKKVTEWYNQFKASRAEAAQRNNQHQNQQQDSEHWLRHDDANPTRYESRLDDDAPLAHNRTTPPLSGSGSTPPLPARPYDINSQPLASEATEPVSNSTNTRRTTLEDELDTAMNTQTTPRRL</sequence>
<dbReference type="RefSeq" id="XP_021875432.1">
    <property type="nucleotide sequence ID" value="XM_022026102.1"/>
</dbReference>
<dbReference type="SMART" id="SM00546">
    <property type="entry name" value="CUE"/>
    <property type="match status" value="1"/>
</dbReference>
<feature type="compositionally biased region" description="Low complexity" evidence="1">
    <location>
        <begin position="289"/>
        <end position="298"/>
    </location>
</feature>
<proteinExistence type="predicted"/>
<dbReference type="PROSITE" id="PS51140">
    <property type="entry name" value="CUE"/>
    <property type="match status" value="1"/>
</dbReference>
<feature type="compositionally biased region" description="Basic and acidic residues" evidence="1">
    <location>
        <begin position="363"/>
        <end position="384"/>
    </location>
</feature>
<evidence type="ECO:0000256" key="1">
    <source>
        <dbReference type="SAM" id="MobiDB-lite"/>
    </source>
</evidence>
<evidence type="ECO:0000313" key="4">
    <source>
        <dbReference type="Proteomes" id="UP000193648"/>
    </source>
</evidence>
<feature type="region of interest" description="Disordered" evidence="1">
    <location>
        <begin position="348"/>
        <end position="454"/>
    </location>
</feature>
<feature type="domain" description="CUE" evidence="2">
    <location>
        <begin position="140"/>
        <end position="183"/>
    </location>
</feature>
<dbReference type="InterPro" id="IPR003892">
    <property type="entry name" value="CUE"/>
</dbReference>
<dbReference type="GO" id="GO:0006511">
    <property type="term" value="P:ubiquitin-dependent protein catabolic process"/>
    <property type="evidence" value="ECO:0007669"/>
    <property type="project" value="TreeGrafter"/>
</dbReference>
<feature type="compositionally biased region" description="Low complexity" evidence="1">
    <location>
        <begin position="352"/>
        <end position="362"/>
    </location>
</feature>
<feature type="region of interest" description="Disordered" evidence="1">
    <location>
        <begin position="285"/>
        <end position="304"/>
    </location>
</feature>
<dbReference type="InParanoid" id="A0A1Y2G5R5"/>
<dbReference type="AlphaFoldDB" id="A0A1Y2G5R5"/>
<dbReference type="GO" id="GO:0043130">
    <property type="term" value="F:ubiquitin binding"/>
    <property type="evidence" value="ECO:0007669"/>
    <property type="project" value="InterPro"/>
</dbReference>
<dbReference type="GO" id="GO:0005737">
    <property type="term" value="C:cytoplasm"/>
    <property type="evidence" value="ECO:0007669"/>
    <property type="project" value="TreeGrafter"/>
</dbReference>
<dbReference type="PANTHER" id="PTHR16461">
    <property type="entry name" value="TOLL-INTERACTING PROTEIN"/>
    <property type="match status" value="1"/>
</dbReference>
<keyword evidence="4" id="KW-1185">Reference proteome</keyword>
<dbReference type="InterPro" id="IPR009060">
    <property type="entry name" value="UBA-like_sf"/>
</dbReference>
<accession>A0A1Y2G5R5</accession>
<evidence type="ECO:0000313" key="3">
    <source>
        <dbReference type="EMBL" id="ORY95995.1"/>
    </source>
</evidence>
<organism evidence="3 4">
    <name type="scientific">Lobosporangium transversale</name>
    <dbReference type="NCBI Taxonomy" id="64571"/>
    <lineage>
        <taxon>Eukaryota</taxon>
        <taxon>Fungi</taxon>
        <taxon>Fungi incertae sedis</taxon>
        <taxon>Mucoromycota</taxon>
        <taxon>Mortierellomycotina</taxon>
        <taxon>Mortierellomycetes</taxon>
        <taxon>Mortierellales</taxon>
        <taxon>Mortierellaceae</taxon>
        <taxon>Lobosporangium</taxon>
    </lineage>
</organism>
<feature type="compositionally biased region" description="Polar residues" evidence="1">
    <location>
        <begin position="444"/>
        <end position="454"/>
    </location>
</feature>
<gene>
    <name evidence="3" type="ORF">BCR41DRAFT_365020</name>
</gene>
<dbReference type="Proteomes" id="UP000193648">
    <property type="component" value="Unassembled WGS sequence"/>
</dbReference>
<dbReference type="Gene3D" id="1.10.8.10">
    <property type="entry name" value="DNA helicase RuvA subunit, C-terminal domain"/>
    <property type="match status" value="1"/>
</dbReference>
<dbReference type="Pfam" id="PF02845">
    <property type="entry name" value="CUE"/>
    <property type="match status" value="1"/>
</dbReference>
<dbReference type="PANTHER" id="PTHR16461:SF5">
    <property type="entry name" value="TOLL-INTERACTING PROTEIN"/>
    <property type="match status" value="1"/>
</dbReference>